<comment type="caution">
    <text evidence="2">The sequence shown here is derived from an EMBL/GenBank/DDBJ whole genome shotgun (WGS) entry which is preliminary data.</text>
</comment>
<reference evidence="2 3" key="1">
    <citation type="submission" date="2019-03" db="EMBL/GenBank/DDBJ databases">
        <title>Diversity of the mouse oral microbiome.</title>
        <authorList>
            <person name="Joseph S."/>
            <person name="Aduse-Opoku J."/>
            <person name="Curtis M."/>
            <person name="Wade W."/>
            <person name="Hashim A."/>
        </authorList>
    </citation>
    <scope>NUCLEOTIDE SEQUENCE [LARGE SCALE GENOMIC DNA]</scope>
    <source>
        <strain evidence="3">irhom_31</strain>
    </source>
</reference>
<evidence type="ECO:0000313" key="2">
    <source>
        <dbReference type="EMBL" id="TFU24158.1"/>
    </source>
</evidence>
<evidence type="ECO:0000259" key="1">
    <source>
        <dbReference type="Pfam" id="PF00535"/>
    </source>
</evidence>
<gene>
    <name evidence="2" type="ORF">E4U03_00875</name>
</gene>
<dbReference type="EMBL" id="SPQC01000002">
    <property type="protein sequence ID" value="TFU24158.1"/>
    <property type="molecule type" value="Genomic_DNA"/>
</dbReference>
<sequence length="285" mass="32517">MSLRSKMKKVLIGDQGNKLTTFGYGLVVGTIVKYYSLTARYALRKETPISSDFNENVTFAVKTFLRPKTMNRCLSGIRQTTFTGRVVVADDSEKHWSTRDSAVQVVKLPFNVGISRGRNAALEQVNTKYVLFTDDDTVHTRASNWQKAYEYLEAHPDVDAVACTLIEVPTFRTHIYGSKADTLYAKSADPVYEPGQLVHGLPFRLMTSNDFLARTESIRSIGGWDDNLRLNEHRDFFSRASGKLVFVQDPEVFAFHARTPWNKKYQKYRHDNVVSRSLITQKWGE</sequence>
<dbReference type="RefSeq" id="WP_135011113.1">
    <property type="nucleotide sequence ID" value="NZ_JADGLK010000002.1"/>
</dbReference>
<evidence type="ECO:0000313" key="3">
    <source>
        <dbReference type="Proteomes" id="UP000297951"/>
    </source>
</evidence>
<dbReference type="InterPro" id="IPR001173">
    <property type="entry name" value="Glyco_trans_2-like"/>
</dbReference>
<dbReference type="Gene3D" id="3.90.550.10">
    <property type="entry name" value="Spore Coat Polysaccharide Biosynthesis Protein SpsA, Chain A"/>
    <property type="match status" value="1"/>
</dbReference>
<dbReference type="InterPro" id="IPR029044">
    <property type="entry name" value="Nucleotide-diphossugar_trans"/>
</dbReference>
<dbReference type="Pfam" id="PF00535">
    <property type="entry name" value="Glycos_transf_2"/>
    <property type="match status" value="1"/>
</dbReference>
<dbReference type="OrthoDB" id="4842300at2"/>
<dbReference type="AlphaFoldDB" id="A0A4Y9F6H0"/>
<keyword evidence="2" id="KW-0808">Transferase</keyword>
<accession>A0A4Y9F6H0</accession>
<organism evidence="2 3">
    <name type="scientific">Rothia nasimurium</name>
    <dbReference type="NCBI Taxonomy" id="85336"/>
    <lineage>
        <taxon>Bacteria</taxon>
        <taxon>Bacillati</taxon>
        <taxon>Actinomycetota</taxon>
        <taxon>Actinomycetes</taxon>
        <taxon>Micrococcales</taxon>
        <taxon>Micrococcaceae</taxon>
        <taxon>Rothia</taxon>
    </lineage>
</organism>
<dbReference type="PANTHER" id="PTHR15046:SF3">
    <property type="entry name" value="BETA-1,4 N-ACETYLGALACTOSAMINYLTRANSFERASE 2-LIKE"/>
    <property type="match status" value="1"/>
</dbReference>
<dbReference type="CDD" id="cd00761">
    <property type="entry name" value="Glyco_tranf_GTA_type"/>
    <property type="match status" value="1"/>
</dbReference>
<dbReference type="PANTHER" id="PTHR15046">
    <property type="entry name" value="GLYCO_TRANS_2-LIKE DOMAIN-CONTAINING PROTEIN"/>
    <property type="match status" value="1"/>
</dbReference>
<dbReference type="GO" id="GO:0016740">
    <property type="term" value="F:transferase activity"/>
    <property type="evidence" value="ECO:0007669"/>
    <property type="project" value="UniProtKB-KW"/>
</dbReference>
<dbReference type="Proteomes" id="UP000297951">
    <property type="component" value="Unassembled WGS sequence"/>
</dbReference>
<dbReference type="SUPFAM" id="SSF53448">
    <property type="entry name" value="Nucleotide-diphospho-sugar transferases"/>
    <property type="match status" value="1"/>
</dbReference>
<proteinExistence type="predicted"/>
<protein>
    <submittedName>
        <fullName evidence="2">Glycosyltransferase</fullName>
    </submittedName>
</protein>
<name>A0A4Y9F6H0_9MICC</name>
<feature type="domain" description="Glycosyltransferase 2-like" evidence="1">
    <location>
        <begin position="61"/>
        <end position="163"/>
    </location>
</feature>